<dbReference type="EMBL" id="BAABJR010000008">
    <property type="protein sequence ID" value="GAA5210123.1"/>
    <property type="molecule type" value="Genomic_DNA"/>
</dbReference>
<reference evidence="4" key="1">
    <citation type="journal article" date="2019" name="Int. J. Syst. Evol. Microbiol.">
        <title>The Global Catalogue of Microorganisms (GCM) 10K type strain sequencing project: providing services to taxonomists for standard genome sequencing and annotation.</title>
        <authorList>
            <consortium name="The Broad Institute Genomics Platform"/>
            <consortium name="The Broad Institute Genome Sequencing Center for Infectious Disease"/>
            <person name="Wu L."/>
            <person name="Ma J."/>
        </authorList>
    </citation>
    <scope>NUCLEOTIDE SEQUENCE [LARGE SCALE GENOMIC DNA]</scope>
    <source>
        <strain evidence="4">JCM 18306</strain>
    </source>
</reference>
<evidence type="ECO:0000313" key="4">
    <source>
        <dbReference type="Proteomes" id="UP001499878"/>
    </source>
</evidence>
<evidence type="ECO:0000313" key="3">
    <source>
        <dbReference type="EMBL" id="GAA5210123.1"/>
    </source>
</evidence>
<organism evidence="3 4">
    <name type="scientific">Streptomyces thinghirensis</name>
    <dbReference type="NCBI Taxonomy" id="551547"/>
    <lineage>
        <taxon>Bacteria</taxon>
        <taxon>Bacillati</taxon>
        <taxon>Actinomycetota</taxon>
        <taxon>Actinomycetes</taxon>
        <taxon>Kitasatosporales</taxon>
        <taxon>Streptomycetaceae</taxon>
        <taxon>Streptomyces</taxon>
    </lineage>
</organism>
<name>A0ABP9T3V5_9ACTN</name>
<dbReference type="RefSeq" id="WP_345631615.1">
    <property type="nucleotide sequence ID" value="NZ_BAABJR010000008.1"/>
</dbReference>
<accession>A0ABP9T3V5</accession>
<keyword evidence="4" id="KW-1185">Reference proteome</keyword>
<feature type="region of interest" description="Disordered" evidence="1">
    <location>
        <begin position="33"/>
        <end position="70"/>
    </location>
</feature>
<evidence type="ECO:0000256" key="1">
    <source>
        <dbReference type="SAM" id="MobiDB-lite"/>
    </source>
</evidence>
<dbReference type="PROSITE" id="PS51257">
    <property type="entry name" value="PROKAR_LIPOPROTEIN"/>
    <property type="match status" value="1"/>
</dbReference>
<evidence type="ECO:0008006" key="5">
    <source>
        <dbReference type="Google" id="ProtNLM"/>
    </source>
</evidence>
<protein>
    <recommendedName>
        <fullName evidence="5">Lipoprotein</fullName>
    </recommendedName>
</protein>
<feature type="signal peptide" evidence="2">
    <location>
        <begin position="1"/>
        <end position="31"/>
    </location>
</feature>
<gene>
    <name evidence="3" type="ORF">GCM10023323_36480</name>
</gene>
<evidence type="ECO:0000256" key="2">
    <source>
        <dbReference type="SAM" id="SignalP"/>
    </source>
</evidence>
<feature type="compositionally biased region" description="Low complexity" evidence="1">
    <location>
        <begin position="47"/>
        <end position="70"/>
    </location>
</feature>
<comment type="caution">
    <text evidence="3">The sequence shown here is derived from an EMBL/GenBank/DDBJ whole genome shotgun (WGS) entry which is preliminary data.</text>
</comment>
<keyword evidence="2" id="KW-0732">Signal</keyword>
<sequence length="70" mass="6974">MPERTRTAERYARALAAAVAAMACLLLAANAGPTGTAHPSAPAPAGDTTSVTDSSVTDTSVTDSLVTVSR</sequence>
<dbReference type="Proteomes" id="UP001499878">
    <property type="component" value="Unassembled WGS sequence"/>
</dbReference>
<proteinExistence type="predicted"/>
<feature type="chain" id="PRO_5046573053" description="Lipoprotein" evidence="2">
    <location>
        <begin position="32"/>
        <end position="70"/>
    </location>
</feature>